<protein>
    <submittedName>
        <fullName evidence="1">Uncharacterized protein</fullName>
    </submittedName>
</protein>
<name>S2DKS3_INDAL</name>
<gene>
    <name evidence="1" type="ORF">A33Q_1639</name>
</gene>
<sequence length="44" mass="4973">MFEGLEKFLGGSIVLQFEAAKKMFSAKIHNPYTVFYHTVSNSFG</sequence>
<dbReference type="Proteomes" id="UP000006073">
    <property type="component" value="Unassembled WGS sequence"/>
</dbReference>
<reference evidence="1 2" key="1">
    <citation type="journal article" date="2013" name="Genome Announc.">
        <title>Draft Genome Sequence of Indibacter alkaliphilus Strain LW1T, Isolated from Lonar Lake, a Haloalkaline Lake in the Buldana District of Maharashtra, India.</title>
        <authorList>
            <person name="Singh A."/>
            <person name="Kumar Jangir P."/>
            <person name="Sharma R."/>
            <person name="Singh A."/>
            <person name="Kumar Pinnaka A."/>
            <person name="Shivaji S."/>
        </authorList>
    </citation>
    <scope>NUCLEOTIDE SEQUENCE [LARGE SCALE GENOMIC DNA]</scope>
    <source>
        <strain evidence="2">CCUG 57479 / KCTC 22604 / LW1</strain>
    </source>
</reference>
<dbReference type="STRING" id="1189612.A33Q_1639"/>
<evidence type="ECO:0000313" key="1">
    <source>
        <dbReference type="EMBL" id="EOZ97830.1"/>
    </source>
</evidence>
<evidence type="ECO:0000313" key="2">
    <source>
        <dbReference type="Proteomes" id="UP000006073"/>
    </source>
</evidence>
<accession>S2DKS3</accession>
<proteinExistence type="predicted"/>
<organism evidence="1 2">
    <name type="scientific">Indibacter alkaliphilus (strain CCUG 57479 / KCTC 22604 / LW1)</name>
    <dbReference type="NCBI Taxonomy" id="1189612"/>
    <lineage>
        <taxon>Bacteria</taxon>
        <taxon>Pseudomonadati</taxon>
        <taxon>Bacteroidota</taxon>
        <taxon>Cytophagia</taxon>
        <taxon>Cytophagales</taxon>
        <taxon>Cyclobacteriaceae</taxon>
    </lineage>
</organism>
<keyword evidence="2" id="KW-1185">Reference proteome</keyword>
<dbReference type="eggNOG" id="COG0030">
    <property type="taxonomic scope" value="Bacteria"/>
</dbReference>
<comment type="caution">
    <text evidence="1">The sequence shown here is derived from an EMBL/GenBank/DDBJ whole genome shotgun (WGS) entry which is preliminary data.</text>
</comment>
<dbReference type="AlphaFoldDB" id="S2DKS3"/>
<dbReference type="EMBL" id="ALWO02000027">
    <property type="protein sequence ID" value="EOZ97830.1"/>
    <property type="molecule type" value="Genomic_DNA"/>
</dbReference>